<accession>A0ACB7P0M9</accession>
<reference evidence="1 2" key="1">
    <citation type="journal article" date="2021" name="Nat. Commun.">
        <title>Genetic determinants of endophytism in the Arabidopsis root mycobiome.</title>
        <authorList>
            <person name="Mesny F."/>
            <person name="Miyauchi S."/>
            <person name="Thiergart T."/>
            <person name="Pickel B."/>
            <person name="Atanasova L."/>
            <person name="Karlsson M."/>
            <person name="Huettel B."/>
            <person name="Barry K.W."/>
            <person name="Haridas S."/>
            <person name="Chen C."/>
            <person name="Bauer D."/>
            <person name="Andreopoulos W."/>
            <person name="Pangilinan J."/>
            <person name="LaButti K."/>
            <person name="Riley R."/>
            <person name="Lipzen A."/>
            <person name="Clum A."/>
            <person name="Drula E."/>
            <person name="Henrissat B."/>
            <person name="Kohler A."/>
            <person name="Grigoriev I.V."/>
            <person name="Martin F.M."/>
            <person name="Hacquard S."/>
        </authorList>
    </citation>
    <scope>NUCLEOTIDE SEQUENCE [LARGE SCALE GENOMIC DNA]</scope>
    <source>
        <strain evidence="1 2">MPI-SDFR-AT-0079</strain>
    </source>
</reference>
<dbReference type="Proteomes" id="UP000724584">
    <property type="component" value="Unassembled WGS sequence"/>
</dbReference>
<evidence type="ECO:0000313" key="1">
    <source>
        <dbReference type="EMBL" id="KAH6623413.1"/>
    </source>
</evidence>
<proteinExistence type="predicted"/>
<dbReference type="EMBL" id="JAGIZQ010000006">
    <property type="protein sequence ID" value="KAH6623413.1"/>
    <property type="molecule type" value="Genomic_DNA"/>
</dbReference>
<sequence>MTSEATSESLTQTRRPLHNVLQLWKGHIPLPSSSLREHSYGFGWARAPCSYPVSSMLAPGDNGPNDLNPMVGIGAPSKLASALFPESGSAVVVLTNSCSRNNGVRWIGEPDYQVVAKKAAESAVQRFQDISKSLAAGRTVEQPSRPLYAYIGDYHNVIGNFLIRADTSELVPYQADSFYWTLTYDETVKLGREVVYPEEYYIVKFGSEEIEEGITRYVHVHFDAPQIRHRD</sequence>
<organism evidence="1 2">
    <name type="scientific">Chaetomium tenue</name>
    <dbReference type="NCBI Taxonomy" id="1854479"/>
    <lineage>
        <taxon>Eukaryota</taxon>
        <taxon>Fungi</taxon>
        <taxon>Dikarya</taxon>
        <taxon>Ascomycota</taxon>
        <taxon>Pezizomycotina</taxon>
        <taxon>Sordariomycetes</taxon>
        <taxon>Sordariomycetidae</taxon>
        <taxon>Sordariales</taxon>
        <taxon>Chaetomiaceae</taxon>
        <taxon>Chaetomium</taxon>
    </lineage>
</organism>
<name>A0ACB7P0M9_9PEZI</name>
<gene>
    <name evidence="1" type="ORF">F5144DRAFT_623378</name>
</gene>
<protein>
    <submittedName>
        <fullName evidence="1">Uncharacterized protein</fullName>
    </submittedName>
</protein>
<keyword evidence="2" id="KW-1185">Reference proteome</keyword>
<evidence type="ECO:0000313" key="2">
    <source>
        <dbReference type="Proteomes" id="UP000724584"/>
    </source>
</evidence>
<comment type="caution">
    <text evidence="1">The sequence shown here is derived from an EMBL/GenBank/DDBJ whole genome shotgun (WGS) entry which is preliminary data.</text>
</comment>